<dbReference type="PATRIC" id="fig|251720.4.peg.1933"/>
<dbReference type="Proteomes" id="UP000050266">
    <property type="component" value="Unassembled WGS sequence"/>
</dbReference>
<accession>A0A0Q0D4N2</accession>
<dbReference type="EMBL" id="LJRQ01000195">
    <property type="protein sequence ID" value="KPZ12418.1"/>
    <property type="molecule type" value="Genomic_DNA"/>
</dbReference>
<protein>
    <submittedName>
        <fullName evidence="1">Putative lipase</fullName>
    </submittedName>
</protein>
<evidence type="ECO:0000313" key="2">
    <source>
        <dbReference type="Proteomes" id="UP000050266"/>
    </source>
</evidence>
<name>A0A0Q0D4N2_PSEA0</name>
<proteinExistence type="predicted"/>
<organism evidence="1 2">
    <name type="scientific">Pseudomonas amygdali pv. ulmi</name>
    <dbReference type="NCBI Taxonomy" id="251720"/>
    <lineage>
        <taxon>Bacteria</taxon>
        <taxon>Pseudomonadati</taxon>
        <taxon>Pseudomonadota</taxon>
        <taxon>Gammaproteobacteria</taxon>
        <taxon>Pseudomonadales</taxon>
        <taxon>Pseudomonadaceae</taxon>
        <taxon>Pseudomonas</taxon>
        <taxon>Pseudomonas amygdali</taxon>
    </lineage>
</organism>
<gene>
    <name evidence="1" type="ORF">ALO41_200187</name>
</gene>
<sequence>MTPSWPPGLAMAVNCPNCRCSIQVDITVARDHDCPSRPVDCDECSGEFELLSDGSTQLMFVPPRNSTRQGRDMLVTPIAYDPKILD</sequence>
<reference evidence="1 2" key="1">
    <citation type="submission" date="2015-09" db="EMBL/GenBank/DDBJ databases">
        <title>Genome announcement of multiple Pseudomonas syringae strains.</title>
        <authorList>
            <person name="Thakur S."/>
            <person name="Wang P.W."/>
            <person name="Gong Y."/>
            <person name="Weir B.S."/>
            <person name="Guttman D.S."/>
        </authorList>
    </citation>
    <scope>NUCLEOTIDE SEQUENCE [LARGE SCALE GENOMIC DNA]</scope>
    <source>
        <strain evidence="1 2">ICMP3962</strain>
    </source>
</reference>
<comment type="caution">
    <text evidence="1">The sequence shown here is derived from an EMBL/GenBank/DDBJ whole genome shotgun (WGS) entry which is preliminary data.</text>
</comment>
<dbReference type="AlphaFoldDB" id="A0A0Q0D4N2"/>
<evidence type="ECO:0000313" key="1">
    <source>
        <dbReference type="EMBL" id="KPZ12418.1"/>
    </source>
</evidence>